<feature type="compositionally biased region" description="Low complexity" evidence="3">
    <location>
        <begin position="19"/>
        <end position="34"/>
    </location>
</feature>
<reference evidence="5 6" key="1">
    <citation type="submission" date="2019-10" db="EMBL/GenBank/DDBJ databases">
        <authorList>
            <person name="Palmer J.M."/>
        </authorList>
    </citation>
    <scope>NUCLEOTIDE SEQUENCE [LARGE SCALE GENOMIC DNA]</scope>
    <source>
        <strain evidence="5 6">TWF730</strain>
    </source>
</reference>
<protein>
    <recommendedName>
        <fullName evidence="4">C2H2-type domain-containing protein</fullName>
    </recommendedName>
</protein>
<dbReference type="SUPFAM" id="SSF57667">
    <property type="entry name" value="beta-beta-alpha zinc fingers"/>
    <property type="match status" value="1"/>
</dbReference>
<comment type="caution">
    <text evidence="5">The sequence shown here is derived from an EMBL/GenBank/DDBJ whole genome shotgun (WGS) entry which is preliminary data.</text>
</comment>
<dbReference type="InterPro" id="IPR013087">
    <property type="entry name" value="Znf_C2H2_type"/>
</dbReference>
<dbReference type="InterPro" id="IPR036236">
    <property type="entry name" value="Znf_C2H2_sf"/>
</dbReference>
<feature type="region of interest" description="Disordered" evidence="3">
    <location>
        <begin position="14"/>
        <end position="57"/>
    </location>
</feature>
<dbReference type="GO" id="GO:0008270">
    <property type="term" value="F:zinc ion binding"/>
    <property type="evidence" value="ECO:0007669"/>
    <property type="project" value="UniProtKB-KW"/>
</dbReference>
<evidence type="ECO:0000259" key="4">
    <source>
        <dbReference type="PROSITE" id="PS50157"/>
    </source>
</evidence>
<organism evidence="5 6">
    <name type="scientific">Orbilia blumenaviensis</name>
    <dbReference type="NCBI Taxonomy" id="1796055"/>
    <lineage>
        <taxon>Eukaryota</taxon>
        <taxon>Fungi</taxon>
        <taxon>Dikarya</taxon>
        <taxon>Ascomycota</taxon>
        <taxon>Pezizomycotina</taxon>
        <taxon>Orbiliomycetes</taxon>
        <taxon>Orbiliales</taxon>
        <taxon>Orbiliaceae</taxon>
        <taxon>Orbilia</taxon>
    </lineage>
</organism>
<evidence type="ECO:0000256" key="2">
    <source>
        <dbReference type="SAM" id="Coils"/>
    </source>
</evidence>
<keyword evidence="2" id="KW-0175">Coiled coil</keyword>
<feature type="coiled-coil region" evidence="2">
    <location>
        <begin position="180"/>
        <end position="214"/>
    </location>
</feature>
<dbReference type="SMART" id="SM00355">
    <property type="entry name" value="ZnF_C2H2"/>
    <property type="match status" value="2"/>
</dbReference>
<proteinExistence type="predicted"/>
<dbReference type="PROSITE" id="PS50157">
    <property type="entry name" value="ZINC_FINGER_C2H2_2"/>
    <property type="match status" value="1"/>
</dbReference>
<feature type="compositionally biased region" description="Low complexity" evidence="3">
    <location>
        <begin position="149"/>
        <end position="159"/>
    </location>
</feature>
<keyword evidence="1" id="KW-0863">Zinc-finger</keyword>
<evidence type="ECO:0000256" key="3">
    <source>
        <dbReference type="SAM" id="MobiDB-lite"/>
    </source>
</evidence>
<dbReference type="AlphaFoldDB" id="A0AAV9U8D8"/>
<keyword evidence="1" id="KW-0862">Zinc</keyword>
<keyword evidence="6" id="KW-1185">Reference proteome</keyword>
<dbReference type="Gene3D" id="3.30.160.60">
    <property type="entry name" value="Classic Zinc Finger"/>
    <property type="match status" value="1"/>
</dbReference>
<evidence type="ECO:0000256" key="1">
    <source>
        <dbReference type="PROSITE-ProRule" id="PRU00042"/>
    </source>
</evidence>
<feature type="region of interest" description="Disordered" evidence="3">
    <location>
        <begin position="105"/>
        <end position="171"/>
    </location>
</feature>
<accession>A0AAV9U8D8</accession>
<evidence type="ECO:0000313" key="5">
    <source>
        <dbReference type="EMBL" id="KAK6337588.1"/>
    </source>
</evidence>
<dbReference type="EMBL" id="JAVHNS010000013">
    <property type="protein sequence ID" value="KAK6337588.1"/>
    <property type="molecule type" value="Genomic_DNA"/>
</dbReference>
<dbReference type="Pfam" id="PF00096">
    <property type="entry name" value="zf-C2H2"/>
    <property type="match status" value="1"/>
</dbReference>
<dbReference type="Proteomes" id="UP001373714">
    <property type="component" value="Unassembled WGS sequence"/>
</dbReference>
<gene>
    <name evidence="5" type="ORF">TWF730_002983</name>
</gene>
<sequence length="223" mass="25621">MLFLNGKTGLLSSNLARFTPSTTRSPSTNSHRSPSPAPRGLQQQDSQVHASDPSHPQPYVCEHCKAPFRFSRDYWQHKAQVHNDFRFRCLLGCGKGFARRDNLVQHHRESKRHRRSPSPVIDAEDFSRRKKARKTSSMAGENDELHYTSPLTSSFSSGSEAINNGTPATVDGDVSAHPDYLRLQREFDLLNAKYELLRKKVNTLTEEKEEWEAREYLRRRGRE</sequence>
<evidence type="ECO:0000313" key="6">
    <source>
        <dbReference type="Proteomes" id="UP001373714"/>
    </source>
</evidence>
<feature type="domain" description="C2H2-type" evidence="4">
    <location>
        <begin position="87"/>
        <end position="118"/>
    </location>
</feature>
<name>A0AAV9U8D8_9PEZI</name>
<keyword evidence="1" id="KW-0479">Metal-binding</keyword>